<keyword evidence="5" id="KW-1185">Reference proteome</keyword>
<dbReference type="RefSeq" id="WP_194311810.1">
    <property type="nucleotide sequence ID" value="NZ_JADHEC010000014.1"/>
</dbReference>
<comment type="caution">
    <text evidence="4">The sequence shown here is derived from an EMBL/GenBank/DDBJ whole genome shotgun (WGS) entry which is preliminary data.</text>
</comment>
<dbReference type="InterPro" id="IPR041286">
    <property type="entry name" value="MBG_2"/>
</dbReference>
<dbReference type="NCBIfam" id="TIGR04183">
    <property type="entry name" value="Por_Secre_tail"/>
    <property type="match status" value="1"/>
</dbReference>
<evidence type="ECO:0000259" key="2">
    <source>
        <dbReference type="Pfam" id="PF18676"/>
    </source>
</evidence>
<dbReference type="InterPro" id="IPR026444">
    <property type="entry name" value="Secre_tail"/>
</dbReference>
<name>A0A930XVW7_9FLAO</name>
<dbReference type="Pfam" id="PF18676">
    <property type="entry name" value="MBG_2"/>
    <property type="match status" value="1"/>
</dbReference>
<protein>
    <submittedName>
        <fullName evidence="4">T9SS type A sorting domain-containing protein</fullName>
    </submittedName>
</protein>
<evidence type="ECO:0000313" key="4">
    <source>
        <dbReference type="EMBL" id="MBF2708557.1"/>
    </source>
</evidence>
<sequence length="730" mass="75882">GSAIEQATVSVTGAGGLSLTPAPVYANNINVGTANASYSYAGDANHEGSTDSKGFAIGKAATVTTVTVAPGAPFTYTGSAIEQASVSVTGAGGLSLTPAPVYANNINVGTANASYSYAGDANHEGSTDSKDFAIGKANAVITVTPYSVTYDGVAHTSTFTAVGVESPSPVDLTGLMTVNETTHINAGTYNADAWSFAGNGNYLASSGTVNNSIGKSVSITTVTIPVGPFAYTGLAITPATVTVTRAGGLSLSPAVVYANNVNAGNATASYSYVGDANHLASSDSKNFSIALASLTVKADDKSKYCGMVDPLLTGTLTGVLGSDGITASYSISGTSIIPALNDPNGKLGNYSVLKTNGLLTINAITKVDLPNILPTPIGLPITLSATVYPNVSGVSIAFLIDGVQQGSAVTTNASGVASITLPAMLEEVYGVTAVAGNACATSNTGYLPVYDPSRGYAAGNGSFISPANAYPANQVIGKGRFGFSVKYKKGTNVPQGELDFQLKKNNLRFESNSFQWLVIVGNKSQFKGTGTINGSGTYNFIVTAIDNGNCDMQDEHDGDIDDGMEHRNVYDLDPNHFGYHRDGKKCNDAKCTIPDQFRIKITRTDGAVVYDNQMGVLVSDYTATNITRGNIEVNDTKITKKVVAVAPETTITSTLFVYPNPTSYKYTLFLEGGSKEKVQVEVFDMVGRLVKHIESNDGQAIEFGEDLPTGAYFTTVTQGTYQKTVRLIKQ</sequence>
<feature type="domain" description="MBG" evidence="2">
    <location>
        <begin position="294"/>
        <end position="356"/>
    </location>
</feature>
<reference evidence="4" key="1">
    <citation type="submission" date="2020-11" db="EMBL/GenBank/DDBJ databases">
        <title>Genome of Flavobacterium soyangense.</title>
        <authorList>
            <person name="Liu Q."/>
            <person name="Xin Y.-H."/>
        </authorList>
    </citation>
    <scope>NUCLEOTIDE SEQUENCE</scope>
    <source>
        <strain evidence="4">CGMCC 1.13493</strain>
    </source>
</reference>
<dbReference type="EMBL" id="JADHEC010000014">
    <property type="protein sequence ID" value="MBF2708557.1"/>
    <property type="molecule type" value="Genomic_DNA"/>
</dbReference>
<feature type="non-terminal residue" evidence="4">
    <location>
        <position position="1"/>
    </location>
</feature>
<accession>A0A930XVW7</accession>
<evidence type="ECO:0000256" key="1">
    <source>
        <dbReference type="ARBA" id="ARBA00022729"/>
    </source>
</evidence>
<proteinExistence type="predicted"/>
<dbReference type="Proteomes" id="UP000646211">
    <property type="component" value="Unassembled WGS sequence"/>
</dbReference>
<organism evidence="4 5">
    <name type="scientific">Flavobacterium soyangense</name>
    <dbReference type="NCBI Taxonomy" id="2023265"/>
    <lineage>
        <taxon>Bacteria</taxon>
        <taxon>Pseudomonadati</taxon>
        <taxon>Bacteroidota</taxon>
        <taxon>Flavobacteriia</taxon>
        <taxon>Flavobacteriales</taxon>
        <taxon>Flavobacteriaceae</taxon>
        <taxon>Flavobacterium</taxon>
    </lineage>
</organism>
<gene>
    <name evidence="4" type="ORF">IR213_08135</name>
</gene>
<dbReference type="Pfam" id="PF18962">
    <property type="entry name" value="Por_Secre_tail"/>
    <property type="match status" value="1"/>
</dbReference>
<evidence type="ECO:0000259" key="3">
    <source>
        <dbReference type="Pfam" id="PF18962"/>
    </source>
</evidence>
<evidence type="ECO:0000313" key="5">
    <source>
        <dbReference type="Proteomes" id="UP000646211"/>
    </source>
</evidence>
<feature type="domain" description="Secretion system C-terminal sorting" evidence="3">
    <location>
        <begin position="657"/>
        <end position="727"/>
    </location>
</feature>
<dbReference type="AlphaFoldDB" id="A0A930XVW7"/>
<keyword evidence="1" id="KW-0732">Signal</keyword>